<comment type="caution">
    <text evidence="2">The sequence shown here is derived from an EMBL/GenBank/DDBJ whole genome shotgun (WGS) entry which is preliminary data.</text>
</comment>
<accession>A0ABS8JJN0</accession>
<feature type="compositionally biased region" description="Pro residues" evidence="1">
    <location>
        <begin position="168"/>
        <end position="181"/>
    </location>
</feature>
<feature type="compositionally biased region" description="Basic and acidic residues" evidence="1">
    <location>
        <begin position="132"/>
        <end position="141"/>
    </location>
</feature>
<organism evidence="2 3">
    <name type="scientific">Noviluteimonas lactosilytica</name>
    <dbReference type="NCBI Taxonomy" id="2888523"/>
    <lineage>
        <taxon>Bacteria</taxon>
        <taxon>Pseudomonadati</taxon>
        <taxon>Pseudomonadota</taxon>
        <taxon>Gammaproteobacteria</taxon>
        <taxon>Lysobacterales</taxon>
        <taxon>Lysobacteraceae</taxon>
        <taxon>Noviluteimonas</taxon>
    </lineage>
</organism>
<evidence type="ECO:0000313" key="3">
    <source>
        <dbReference type="Proteomes" id="UP001165293"/>
    </source>
</evidence>
<dbReference type="Proteomes" id="UP001165293">
    <property type="component" value="Unassembled WGS sequence"/>
</dbReference>
<dbReference type="RefSeq" id="WP_230527624.1">
    <property type="nucleotide sequence ID" value="NZ_JAJGAK010000003.1"/>
</dbReference>
<proteinExistence type="predicted"/>
<feature type="region of interest" description="Disordered" evidence="1">
    <location>
        <begin position="109"/>
        <end position="152"/>
    </location>
</feature>
<evidence type="ECO:0000256" key="1">
    <source>
        <dbReference type="SAM" id="MobiDB-lite"/>
    </source>
</evidence>
<evidence type="ECO:0000313" key="2">
    <source>
        <dbReference type="EMBL" id="MCC8363820.1"/>
    </source>
</evidence>
<feature type="region of interest" description="Disordered" evidence="1">
    <location>
        <begin position="166"/>
        <end position="187"/>
    </location>
</feature>
<reference evidence="2" key="1">
    <citation type="submission" date="2021-10" db="EMBL/GenBank/DDBJ databases">
        <authorList>
            <person name="Lyu M."/>
            <person name="Wang X."/>
            <person name="Meng X."/>
            <person name="Xu K."/>
        </authorList>
    </citation>
    <scope>NUCLEOTIDE SEQUENCE</scope>
    <source>
        <strain evidence="2">A6</strain>
    </source>
</reference>
<gene>
    <name evidence="2" type="ORF">LK996_12125</name>
</gene>
<name>A0ABS8JJN0_9GAMM</name>
<dbReference type="EMBL" id="JAJGAK010000003">
    <property type="protein sequence ID" value="MCC8363820.1"/>
    <property type="molecule type" value="Genomic_DNA"/>
</dbReference>
<sequence>MALTLGTTGMDSATEAELHKAFQQANASHGGRWQLVPEGDADYVVVDMDSMYGPMSWLRLHAAGKQVIGLTSAARTQTDFRLERPISAAAVSLLLNQITGGSIAPAAAAPAQSVPSGMSPSPEPEDQLPEEMPAKPREDLRAPTPTAPRLPESVAAGSLAPTTIEPAAPAPVVAPPPPPAPPREKRLGDWLGANELRGKVRYQQGAGPVLLIDADARQYHGPAALKPLAGYFDGAVERESFGSIDDATFAREATSLGAPQPLSRLQWYGGLLAGQGKLLPGFDPSAKYRLSKWPQTEREFPKHFRIATAMMKGPATLEEVTGASGVPHEDVIDFVNANLATGFAEVVSEQPPEPTDTQKGGLFGRLRGK</sequence>
<keyword evidence="3" id="KW-1185">Reference proteome</keyword>
<feature type="region of interest" description="Disordered" evidence="1">
    <location>
        <begin position="347"/>
        <end position="369"/>
    </location>
</feature>
<protein>
    <submittedName>
        <fullName evidence="2">Uncharacterized protein</fullName>
    </submittedName>
</protein>